<dbReference type="EMBL" id="UINC01043050">
    <property type="protein sequence ID" value="SVB46516.1"/>
    <property type="molecule type" value="Genomic_DNA"/>
</dbReference>
<sequence length="49" mass="5628">MINLPVQITSHRERMDEKWTDLQSITTPDEARVGKPYNCCVTTVLNPLL</sequence>
<gene>
    <name evidence="1" type="ORF">METZ01_LOCUS199370</name>
</gene>
<proteinExistence type="predicted"/>
<accession>A0A382E6V4</accession>
<protein>
    <submittedName>
        <fullName evidence="1">Uncharacterized protein</fullName>
    </submittedName>
</protein>
<organism evidence="1">
    <name type="scientific">marine metagenome</name>
    <dbReference type="NCBI Taxonomy" id="408172"/>
    <lineage>
        <taxon>unclassified sequences</taxon>
        <taxon>metagenomes</taxon>
        <taxon>ecological metagenomes</taxon>
    </lineage>
</organism>
<reference evidence="1" key="1">
    <citation type="submission" date="2018-05" db="EMBL/GenBank/DDBJ databases">
        <authorList>
            <person name="Lanie J.A."/>
            <person name="Ng W.-L."/>
            <person name="Kazmierczak K.M."/>
            <person name="Andrzejewski T.M."/>
            <person name="Davidsen T.M."/>
            <person name="Wayne K.J."/>
            <person name="Tettelin H."/>
            <person name="Glass J.I."/>
            <person name="Rusch D."/>
            <person name="Podicherti R."/>
            <person name="Tsui H.-C.T."/>
            <person name="Winkler M.E."/>
        </authorList>
    </citation>
    <scope>NUCLEOTIDE SEQUENCE</scope>
</reference>
<evidence type="ECO:0000313" key="1">
    <source>
        <dbReference type="EMBL" id="SVB46516.1"/>
    </source>
</evidence>
<name>A0A382E6V4_9ZZZZ</name>
<dbReference type="AlphaFoldDB" id="A0A382E6V4"/>